<keyword evidence="7" id="KW-0472">Membrane</keyword>
<dbReference type="GO" id="GO:0016887">
    <property type="term" value="F:ATP hydrolysis activity"/>
    <property type="evidence" value="ECO:0007669"/>
    <property type="project" value="InterPro"/>
</dbReference>
<dbReference type="GO" id="GO:0042626">
    <property type="term" value="F:ATPase-coupled transmembrane transporter activity"/>
    <property type="evidence" value="ECO:0007669"/>
    <property type="project" value="TreeGrafter"/>
</dbReference>
<keyword evidence="6" id="KW-1133">Transmembrane helix</keyword>
<dbReference type="PANTHER" id="PTHR48041:SF122">
    <property type="entry name" value="ABC TRANSPORTER DOMAIN-CONTAINING PROTEIN"/>
    <property type="match status" value="1"/>
</dbReference>
<evidence type="ECO:0000313" key="9">
    <source>
        <dbReference type="EMBL" id="KAJ1970396.1"/>
    </source>
</evidence>
<keyword evidence="4" id="KW-0547">Nucleotide-binding</keyword>
<dbReference type="PANTHER" id="PTHR48041">
    <property type="entry name" value="ABC TRANSPORTER G FAMILY MEMBER 28"/>
    <property type="match status" value="1"/>
</dbReference>
<feature type="domain" description="ABC transporter" evidence="8">
    <location>
        <begin position="24"/>
        <end position="223"/>
    </location>
</feature>
<dbReference type="OrthoDB" id="66620at2759"/>
<dbReference type="EMBL" id="JANBQB010001791">
    <property type="protein sequence ID" value="KAJ1970396.1"/>
    <property type="molecule type" value="Genomic_DNA"/>
</dbReference>
<organism evidence="9 10">
    <name type="scientific">Dimargaris verticillata</name>
    <dbReference type="NCBI Taxonomy" id="2761393"/>
    <lineage>
        <taxon>Eukaryota</taxon>
        <taxon>Fungi</taxon>
        <taxon>Fungi incertae sedis</taxon>
        <taxon>Zoopagomycota</taxon>
        <taxon>Kickxellomycotina</taxon>
        <taxon>Dimargaritomycetes</taxon>
        <taxon>Dimargaritales</taxon>
        <taxon>Dimargaritaceae</taxon>
        <taxon>Dimargaris</taxon>
    </lineage>
</organism>
<keyword evidence="3" id="KW-0812">Transmembrane</keyword>
<evidence type="ECO:0000259" key="8">
    <source>
        <dbReference type="PROSITE" id="PS50893"/>
    </source>
</evidence>
<evidence type="ECO:0000256" key="5">
    <source>
        <dbReference type="ARBA" id="ARBA00022840"/>
    </source>
</evidence>
<proteinExistence type="predicted"/>
<protein>
    <recommendedName>
        <fullName evidence="8">ABC transporter domain-containing protein</fullName>
    </recommendedName>
</protein>
<evidence type="ECO:0000256" key="6">
    <source>
        <dbReference type="ARBA" id="ARBA00022989"/>
    </source>
</evidence>
<reference evidence="9" key="1">
    <citation type="submission" date="2022-07" db="EMBL/GenBank/DDBJ databases">
        <title>Phylogenomic reconstructions and comparative analyses of Kickxellomycotina fungi.</title>
        <authorList>
            <person name="Reynolds N.K."/>
            <person name="Stajich J.E."/>
            <person name="Barry K."/>
            <person name="Grigoriev I.V."/>
            <person name="Crous P."/>
            <person name="Smith M.E."/>
        </authorList>
    </citation>
    <scope>NUCLEOTIDE SEQUENCE</scope>
    <source>
        <strain evidence="9">RSA 567</strain>
    </source>
</reference>
<dbReference type="PROSITE" id="PS50893">
    <property type="entry name" value="ABC_TRANSPORTER_2"/>
    <property type="match status" value="1"/>
</dbReference>
<keyword evidence="2" id="KW-0813">Transport</keyword>
<gene>
    <name evidence="9" type="ORF">H4R34_006069</name>
</gene>
<comment type="subcellular location">
    <subcellularLocation>
        <location evidence="1">Membrane</location>
        <topology evidence="1">Multi-pass membrane protein</topology>
    </subcellularLocation>
</comment>
<dbReference type="InterPro" id="IPR050352">
    <property type="entry name" value="ABCG_transporters"/>
</dbReference>
<keyword evidence="10" id="KW-1185">Reference proteome</keyword>
<feature type="non-terminal residue" evidence="9">
    <location>
        <position position="1"/>
    </location>
</feature>
<dbReference type="Pfam" id="PF00005">
    <property type="entry name" value="ABC_tran"/>
    <property type="match status" value="1"/>
</dbReference>
<evidence type="ECO:0000256" key="3">
    <source>
        <dbReference type="ARBA" id="ARBA00022692"/>
    </source>
</evidence>
<dbReference type="SUPFAM" id="SSF52540">
    <property type="entry name" value="P-loop containing nucleoside triphosphate hydrolases"/>
    <property type="match status" value="1"/>
</dbReference>
<keyword evidence="5" id="KW-0067">ATP-binding</keyword>
<evidence type="ECO:0000256" key="2">
    <source>
        <dbReference type="ARBA" id="ARBA00022448"/>
    </source>
</evidence>
<evidence type="ECO:0000313" key="10">
    <source>
        <dbReference type="Proteomes" id="UP001151582"/>
    </source>
</evidence>
<dbReference type="SMART" id="SM00382">
    <property type="entry name" value="AAA"/>
    <property type="match status" value="1"/>
</dbReference>
<evidence type="ECO:0000256" key="4">
    <source>
        <dbReference type="ARBA" id="ARBA00022741"/>
    </source>
</evidence>
<accession>A0A9W8AZB3</accession>
<dbReference type="InterPro" id="IPR027417">
    <property type="entry name" value="P-loop_NTPase"/>
</dbReference>
<dbReference type="Gene3D" id="3.40.50.300">
    <property type="entry name" value="P-loop containing nucleotide triphosphate hydrolases"/>
    <property type="match status" value="1"/>
</dbReference>
<sequence>MVTKDSLDITQAEPKACPKPLGGLQWQNLTYRIASERRGLRRKPTQFKTVLHNVSGSVMPGEMVAILGSSGAGKSSLLNALAGRLSTGTLQGQITFDGQQRNPGRFKKQAVYVEQTDLMYAQFTVRETLRYAAALRLPSAEYTPAQKEARVNQVIQWLRLESAADTRVGDSYVRGVSGGERKRTSIGVELVTDPRLMFLDEATSGLDSNSALHVCQVVKDVALE</sequence>
<dbReference type="InterPro" id="IPR003439">
    <property type="entry name" value="ABC_transporter-like_ATP-bd"/>
</dbReference>
<dbReference type="GO" id="GO:0016020">
    <property type="term" value="C:membrane"/>
    <property type="evidence" value="ECO:0007669"/>
    <property type="project" value="UniProtKB-SubCell"/>
</dbReference>
<dbReference type="InterPro" id="IPR003593">
    <property type="entry name" value="AAA+_ATPase"/>
</dbReference>
<evidence type="ECO:0000256" key="1">
    <source>
        <dbReference type="ARBA" id="ARBA00004141"/>
    </source>
</evidence>
<dbReference type="Proteomes" id="UP001151582">
    <property type="component" value="Unassembled WGS sequence"/>
</dbReference>
<name>A0A9W8AZB3_9FUNG</name>
<evidence type="ECO:0000256" key="7">
    <source>
        <dbReference type="ARBA" id="ARBA00023136"/>
    </source>
</evidence>
<dbReference type="AlphaFoldDB" id="A0A9W8AZB3"/>
<comment type="caution">
    <text evidence="9">The sequence shown here is derived from an EMBL/GenBank/DDBJ whole genome shotgun (WGS) entry which is preliminary data.</text>
</comment>
<dbReference type="GO" id="GO:0005524">
    <property type="term" value="F:ATP binding"/>
    <property type="evidence" value="ECO:0007669"/>
    <property type="project" value="UniProtKB-KW"/>
</dbReference>